<feature type="region of interest" description="Disordered" evidence="1">
    <location>
        <begin position="1"/>
        <end position="128"/>
    </location>
</feature>
<keyword evidence="3" id="KW-1185">Reference proteome</keyword>
<protein>
    <submittedName>
        <fullName evidence="2">Uncharacterized protein</fullName>
    </submittedName>
</protein>
<dbReference type="RefSeq" id="WP_176068855.1">
    <property type="nucleotide sequence ID" value="NZ_BJTG01000014.1"/>
</dbReference>
<evidence type="ECO:0000313" key="2">
    <source>
        <dbReference type="EMBL" id="GEJ59398.1"/>
    </source>
</evidence>
<feature type="compositionally biased region" description="Low complexity" evidence="1">
    <location>
        <begin position="47"/>
        <end position="75"/>
    </location>
</feature>
<evidence type="ECO:0000313" key="3">
    <source>
        <dbReference type="Proteomes" id="UP000503640"/>
    </source>
</evidence>
<dbReference type="Proteomes" id="UP000503640">
    <property type="component" value="Unassembled WGS sequence"/>
</dbReference>
<reference evidence="3" key="1">
    <citation type="journal article" date="2020" name="Appl. Environ. Microbiol.">
        <title>Diazotrophic Anaeromyxobacter Isolates from Soils.</title>
        <authorList>
            <person name="Masuda Y."/>
            <person name="Yamanaka H."/>
            <person name="Xu Z.X."/>
            <person name="Shiratori Y."/>
            <person name="Aono T."/>
            <person name="Amachi S."/>
            <person name="Senoo K."/>
            <person name="Itoh H."/>
        </authorList>
    </citation>
    <scope>NUCLEOTIDE SEQUENCE [LARGE SCALE GENOMIC DNA]</scope>
    <source>
        <strain evidence="3">R267</strain>
    </source>
</reference>
<feature type="compositionally biased region" description="Low complexity" evidence="1">
    <location>
        <begin position="100"/>
        <end position="128"/>
    </location>
</feature>
<feature type="compositionally biased region" description="Low complexity" evidence="1">
    <location>
        <begin position="14"/>
        <end position="39"/>
    </location>
</feature>
<feature type="compositionally biased region" description="Basic and acidic residues" evidence="1">
    <location>
        <begin position="81"/>
        <end position="96"/>
    </location>
</feature>
<dbReference type="AlphaFoldDB" id="A0A7I9VT44"/>
<accession>A0A7I9VT44</accession>
<comment type="caution">
    <text evidence="2">The sequence shown here is derived from an EMBL/GenBank/DDBJ whole genome shotgun (WGS) entry which is preliminary data.</text>
</comment>
<dbReference type="EMBL" id="BJTG01000014">
    <property type="protein sequence ID" value="GEJ59398.1"/>
    <property type="molecule type" value="Genomic_DNA"/>
</dbReference>
<feature type="region of interest" description="Disordered" evidence="1">
    <location>
        <begin position="213"/>
        <end position="234"/>
    </location>
</feature>
<organism evidence="2 3">
    <name type="scientific">Anaeromyxobacter diazotrophicus</name>
    <dbReference type="NCBI Taxonomy" id="2590199"/>
    <lineage>
        <taxon>Bacteria</taxon>
        <taxon>Pseudomonadati</taxon>
        <taxon>Myxococcota</taxon>
        <taxon>Myxococcia</taxon>
        <taxon>Myxococcales</taxon>
        <taxon>Cystobacterineae</taxon>
        <taxon>Anaeromyxobacteraceae</taxon>
        <taxon>Anaeromyxobacter</taxon>
    </lineage>
</organism>
<name>A0A7I9VT44_9BACT</name>
<evidence type="ECO:0000256" key="1">
    <source>
        <dbReference type="SAM" id="MobiDB-lite"/>
    </source>
</evidence>
<gene>
    <name evidence="2" type="ORF">AMYX_41390</name>
</gene>
<proteinExistence type="predicted"/>
<sequence length="234" mass="23430">MSGVSGARAGGVAPGAARSGAAARSPPPGAFAAALARARTAPRRARPGATAGPGAGLEEAGALARSAADAGQAALGKRRRGAEEGHQALGERRSSAEPDGGAAAPRSPEAPAPGAAEPRAPEGARAGPLWPPAALEALALAARRGERPSLELSMGREVRVTLVRAARGVEVLLDVRAGLRPAAEAELPRLVAALRERGVAVARAEVRAPSRALTARQGSATRAPLQRDGTVAKW</sequence>